<feature type="compositionally biased region" description="Low complexity" evidence="1">
    <location>
        <begin position="131"/>
        <end position="142"/>
    </location>
</feature>
<feature type="region of interest" description="Disordered" evidence="1">
    <location>
        <begin position="75"/>
        <end position="171"/>
    </location>
</feature>
<name>S3ZHI2_9ACTN</name>
<dbReference type="RefSeq" id="WP_016642936.1">
    <property type="nucleotide sequence ID" value="NZ_AOPZ01000256.1"/>
</dbReference>
<proteinExistence type="predicted"/>
<gene>
    <name evidence="3" type="ORF">STRAU_4812</name>
</gene>
<accession>S3ZHI2</accession>
<dbReference type="AlphaFoldDB" id="S3ZHI2"/>
<organism evidence="3 4">
    <name type="scientific">Streptomyces aurantiacus JA 4570</name>
    <dbReference type="NCBI Taxonomy" id="1286094"/>
    <lineage>
        <taxon>Bacteria</taxon>
        <taxon>Bacillati</taxon>
        <taxon>Actinomycetota</taxon>
        <taxon>Actinomycetes</taxon>
        <taxon>Kitasatosporales</taxon>
        <taxon>Streptomycetaceae</taxon>
        <taxon>Streptomyces</taxon>
        <taxon>Streptomyces aurantiacus group</taxon>
    </lineage>
</organism>
<evidence type="ECO:0000256" key="2">
    <source>
        <dbReference type="SAM" id="Phobius"/>
    </source>
</evidence>
<keyword evidence="2" id="KW-0812">Transmembrane</keyword>
<feature type="transmembrane region" description="Helical" evidence="2">
    <location>
        <begin position="315"/>
        <end position="343"/>
    </location>
</feature>
<sequence length="425" mass="44372">MGIESDQLVFDYLSRVGDVAQQRQLSSGTRMKLVSGLRSEIDRRRAGAADSPAAVRRILDRLGTPDDLVDAAAANPDDVSAAIPEQDDEPTTSSRLRRVVPEAGRLRRAVPRPRLRPASAQRSAPEKDSAARASGPAAAPMSGPVPEPRRPAPPHLASTEELGTTGDAGLEPDWWRVDNTPTAGADTVHGFVGGVEIPEMLKPPPTARAAGPGRPVSMAKPGGGSTREGTEDAEDYGDDAEEGFEGAEDGEWDDEEGPDGAFEAAPRRRLGGLLPPSARAAAPAKGAAAQGSSAKADVAGGAVTAARAFSLTSPLVLLAALALIAGAVIGNWFALVGGWVVAWFSRKLTPAEKKVGVFVVPGLAVASGIGWLWGRSQGKWGDTIVKGHMNEAVADTWPWVVRGAAVASALFLVWRSQRQRPAAEE</sequence>
<keyword evidence="4" id="KW-1185">Reference proteome</keyword>
<feature type="compositionally biased region" description="Acidic residues" evidence="1">
    <location>
        <begin position="231"/>
        <end position="258"/>
    </location>
</feature>
<protein>
    <submittedName>
        <fullName evidence="3">Uncharacterized protein</fullName>
    </submittedName>
</protein>
<feature type="region of interest" description="Disordered" evidence="1">
    <location>
        <begin position="204"/>
        <end position="293"/>
    </location>
</feature>
<feature type="compositionally biased region" description="Low complexity" evidence="1">
    <location>
        <begin position="271"/>
        <end position="293"/>
    </location>
</feature>
<dbReference type="PATRIC" id="fig|1286094.4.peg.4758"/>
<feature type="compositionally biased region" description="Basic residues" evidence="1">
    <location>
        <begin position="106"/>
        <end position="115"/>
    </location>
</feature>
<dbReference type="EMBL" id="AOPZ01000256">
    <property type="protein sequence ID" value="EPH42134.1"/>
    <property type="molecule type" value="Genomic_DNA"/>
</dbReference>
<comment type="caution">
    <text evidence="3">The sequence shown here is derived from an EMBL/GenBank/DDBJ whole genome shotgun (WGS) entry which is preliminary data.</text>
</comment>
<feature type="transmembrane region" description="Helical" evidence="2">
    <location>
        <begin position="355"/>
        <end position="373"/>
    </location>
</feature>
<dbReference type="Proteomes" id="UP000014629">
    <property type="component" value="Unassembled WGS sequence"/>
</dbReference>
<keyword evidence="2" id="KW-0472">Membrane</keyword>
<evidence type="ECO:0000313" key="4">
    <source>
        <dbReference type="Proteomes" id="UP000014629"/>
    </source>
</evidence>
<reference evidence="3 4" key="1">
    <citation type="submission" date="2013-02" db="EMBL/GenBank/DDBJ databases">
        <title>Draft Genome Sequence of Streptomyces aurantiacus, Which Produces Setomimycin.</title>
        <authorList>
            <person name="Gruening B.A."/>
            <person name="Praeg A."/>
            <person name="Erxleben A."/>
            <person name="Guenther S."/>
            <person name="Mueller M."/>
        </authorList>
    </citation>
    <scope>NUCLEOTIDE SEQUENCE [LARGE SCALE GENOMIC DNA]</scope>
    <source>
        <strain evidence="3 4">JA 4570</strain>
    </source>
</reference>
<feature type="transmembrane region" description="Helical" evidence="2">
    <location>
        <begin position="396"/>
        <end position="414"/>
    </location>
</feature>
<evidence type="ECO:0000313" key="3">
    <source>
        <dbReference type="EMBL" id="EPH42134.1"/>
    </source>
</evidence>
<keyword evidence="2" id="KW-1133">Transmembrane helix</keyword>
<evidence type="ECO:0000256" key="1">
    <source>
        <dbReference type="SAM" id="MobiDB-lite"/>
    </source>
</evidence>
<feature type="compositionally biased region" description="Pro residues" evidence="1">
    <location>
        <begin position="143"/>
        <end position="154"/>
    </location>
</feature>
<dbReference type="OrthoDB" id="4350222at2"/>